<organism evidence="1 2">
    <name type="scientific">Chaetomium tenue</name>
    <dbReference type="NCBI Taxonomy" id="1854479"/>
    <lineage>
        <taxon>Eukaryota</taxon>
        <taxon>Fungi</taxon>
        <taxon>Dikarya</taxon>
        <taxon>Ascomycota</taxon>
        <taxon>Pezizomycotina</taxon>
        <taxon>Sordariomycetes</taxon>
        <taxon>Sordariomycetidae</taxon>
        <taxon>Sordariales</taxon>
        <taxon>Chaetomiaceae</taxon>
        <taxon>Chaetomium</taxon>
    </lineage>
</organism>
<proteinExistence type="predicted"/>
<evidence type="ECO:0000313" key="1">
    <source>
        <dbReference type="EMBL" id="KAH6627942.1"/>
    </source>
</evidence>
<reference evidence="1 2" key="1">
    <citation type="journal article" date="2021" name="Nat. Commun.">
        <title>Genetic determinants of endophytism in the Arabidopsis root mycobiome.</title>
        <authorList>
            <person name="Mesny F."/>
            <person name="Miyauchi S."/>
            <person name="Thiergart T."/>
            <person name="Pickel B."/>
            <person name="Atanasova L."/>
            <person name="Karlsson M."/>
            <person name="Huettel B."/>
            <person name="Barry K.W."/>
            <person name="Haridas S."/>
            <person name="Chen C."/>
            <person name="Bauer D."/>
            <person name="Andreopoulos W."/>
            <person name="Pangilinan J."/>
            <person name="LaButti K."/>
            <person name="Riley R."/>
            <person name="Lipzen A."/>
            <person name="Clum A."/>
            <person name="Drula E."/>
            <person name="Henrissat B."/>
            <person name="Kohler A."/>
            <person name="Grigoriev I.V."/>
            <person name="Martin F.M."/>
            <person name="Hacquard S."/>
        </authorList>
    </citation>
    <scope>NUCLEOTIDE SEQUENCE [LARGE SCALE GENOMIC DNA]</scope>
    <source>
        <strain evidence="1 2">MPI-SDFR-AT-0079</strain>
    </source>
</reference>
<accession>A0ACB7P1Z8</accession>
<dbReference type="Proteomes" id="UP000724584">
    <property type="component" value="Unassembled WGS sequence"/>
</dbReference>
<comment type="caution">
    <text evidence="1">The sequence shown here is derived from an EMBL/GenBank/DDBJ whole genome shotgun (WGS) entry which is preliminary data.</text>
</comment>
<gene>
    <name evidence="1" type="ORF">F5144DRAFT_653556</name>
</gene>
<name>A0ACB7P1Z8_9PEZI</name>
<keyword evidence="2" id="KW-1185">Reference proteome</keyword>
<sequence>MPFISRSWLPLAALLSLTPGAISAVSPRGHPAGPAPVGKAIYILTNDESNAVVALPIGPDGKLSAGTVTATDGAGSIALNADNQPATPDALVGQSSLTIAGNSIFAVNAGSNTLSMLTISRSDPTKLTAVGKPVAIPAEFPNTVGASAKHGLACVGASGATAGIACSAFSPSRGLGPMDALRPYDLGQTTPPVGPTNTVSHVFFSEDESALFVTVKGDPPTNKTGFFSSFPVTTTGGGGNGGCGQQKPPKKGSKQASVSMTEQRSTPADTLVLFGSQPVPGTHDVFATDAGFGAAVLRVDPQSGEAATVAVGAVEGQAATCWVALSPKTGTAFVTDFGVNRLVEMSVADAKVVSILDLSANGDMGLTDIRAAGNFVYALAPGNGTTQSAITVVDVSGGPGSAVMVQHFSLDGFADHRAVGMTVLV</sequence>
<evidence type="ECO:0000313" key="2">
    <source>
        <dbReference type="Proteomes" id="UP000724584"/>
    </source>
</evidence>
<protein>
    <submittedName>
        <fullName evidence="1">Uncharacterized protein</fullName>
    </submittedName>
</protein>
<dbReference type="EMBL" id="JAGIZQ010000005">
    <property type="protein sequence ID" value="KAH6627942.1"/>
    <property type="molecule type" value="Genomic_DNA"/>
</dbReference>